<dbReference type="InterPro" id="IPR003661">
    <property type="entry name" value="HisK_dim/P_dom"/>
</dbReference>
<evidence type="ECO:0000256" key="4">
    <source>
        <dbReference type="ARBA" id="ARBA00022553"/>
    </source>
</evidence>
<evidence type="ECO:0000256" key="10">
    <source>
        <dbReference type="ARBA" id="ARBA00023136"/>
    </source>
</evidence>
<evidence type="ECO:0000256" key="2">
    <source>
        <dbReference type="ARBA" id="ARBA00004370"/>
    </source>
</evidence>
<dbReference type="SMART" id="SM00388">
    <property type="entry name" value="HisKA"/>
    <property type="match status" value="1"/>
</dbReference>
<evidence type="ECO:0000256" key="7">
    <source>
        <dbReference type="ARBA" id="ARBA00022777"/>
    </source>
</evidence>
<feature type="domain" description="Histidine kinase" evidence="12">
    <location>
        <begin position="499"/>
        <end position="720"/>
    </location>
</feature>
<feature type="domain" description="Response regulatory" evidence="13">
    <location>
        <begin position="6"/>
        <end position="122"/>
    </location>
</feature>
<reference evidence="15 16" key="1">
    <citation type="submission" date="2017-11" db="EMBL/GenBank/DDBJ databases">
        <title>Draft genome sequence of magnetotactic bacterium Magnetospirillum kuznetsovii LBB-42.</title>
        <authorList>
            <person name="Grouzdev D.S."/>
            <person name="Rysina M.S."/>
            <person name="Baslerov R.V."/>
            <person name="Koziaeva V."/>
        </authorList>
    </citation>
    <scope>NUCLEOTIDE SEQUENCE [LARGE SCALE GENOMIC DNA]</scope>
    <source>
        <strain evidence="15 16">LBB-42</strain>
    </source>
</reference>
<accession>A0A364NYS9</accession>
<proteinExistence type="predicted"/>
<keyword evidence="10" id="KW-0472">Membrane</keyword>
<dbReference type="GO" id="GO:0005524">
    <property type="term" value="F:ATP binding"/>
    <property type="evidence" value="ECO:0007669"/>
    <property type="project" value="UniProtKB-KW"/>
</dbReference>
<name>A0A364NYS9_9PROT</name>
<gene>
    <name evidence="15" type="ORF">CU669_10285</name>
</gene>
<keyword evidence="5" id="KW-0808">Transferase</keyword>
<dbReference type="GO" id="GO:0005886">
    <property type="term" value="C:plasma membrane"/>
    <property type="evidence" value="ECO:0007669"/>
    <property type="project" value="TreeGrafter"/>
</dbReference>
<dbReference type="InterPro" id="IPR036097">
    <property type="entry name" value="HisK_dim/P_sf"/>
</dbReference>
<evidence type="ECO:0000259" key="14">
    <source>
        <dbReference type="PROSITE" id="PS50112"/>
    </source>
</evidence>
<dbReference type="RefSeq" id="WP_112144324.1">
    <property type="nucleotide sequence ID" value="NZ_PGTO01000006.1"/>
</dbReference>
<dbReference type="SMART" id="SM00387">
    <property type="entry name" value="HATPase_c"/>
    <property type="match status" value="1"/>
</dbReference>
<dbReference type="GO" id="GO:0006355">
    <property type="term" value="P:regulation of DNA-templated transcription"/>
    <property type="evidence" value="ECO:0007669"/>
    <property type="project" value="InterPro"/>
</dbReference>
<dbReference type="PRINTS" id="PR00344">
    <property type="entry name" value="BCTRLSENSOR"/>
</dbReference>
<dbReference type="SUPFAM" id="SSF52172">
    <property type="entry name" value="CheY-like"/>
    <property type="match status" value="1"/>
</dbReference>
<feature type="modified residue" description="4-aspartylphosphate" evidence="11">
    <location>
        <position position="55"/>
    </location>
</feature>
<keyword evidence="8" id="KW-0067">ATP-binding</keyword>
<dbReference type="Pfam" id="PF00989">
    <property type="entry name" value="PAS"/>
    <property type="match status" value="1"/>
</dbReference>
<dbReference type="PROSITE" id="PS50109">
    <property type="entry name" value="HIS_KIN"/>
    <property type="match status" value="1"/>
</dbReference>
<dbReference type="InterPro" id="IPR000014">
    <property type="entry name" value="PAS"/>
</dbReference>
<evidence type="ECO:0000259" key="12">
    <source>
        <dbReference type="PROSITE" id="PS50109"/>
    </source>
</evidence>
<dbReference type="EMBL" id="PGTO01000006">
    <property type="protein sequence ID" value="RAU22067.1"/>
    <property type="molecule type" value="Genomic_DNA"/>
</dbReference>
<evidence type="ECO:0000256" key="1">
    <source>
        <dbReference type="ARBA" id="ARBA00000085"/>
    </source>
</evidence>
<protein>
    <recommendedName>
        <fullName evidence="3">histidine kinase</fullName>
        <ecNumber evidence="3">2.7.13.3</ecNumber>
    </recommendedName>
</protein>
<feature type="domain" description="PAS" evidence="14">
    <location>
        <begin position="360"/>
        <end position="419"/>
    </location>
</feature>
<dbReference type="Pfam" id="PF00512">
    <property type="entry name" value="HisKA"/>
    <property type="match status" value="1"/>
</dbReference>
<dbReference type="GO" id="GO:0000155">
    <property type="term" value="F:phosphorelay sensor kinase activity"/>
    <property type="evidence" value="ECO:0007669"/>
    <property type="project" value="InterPro"/>
</dbReference>
<dbReference type="InterPro" id="IPR035965">
    <property type="entry name" value="PAS-like_dom_sf"/>
</dbReference>
<keyword evidence="4 11" id="KW-0597">Phosphoprotein</keyword>
<evidence type="ECO:0000256" key="6">
    <source>
        <dbReference type="ARBA" id="ARBA00022741"/>
    </source>
</evidence>
<dbReference type="InterPro" id="IPR036890">
    <property type="entry name" value="HATPase_C_sf"/>
</dbReference>
<evidence type="ECO:0000256" key="8">
    <source>
        <dbReference type="ARBA" id="ARBA00022840"/>
    </source>
</evidence>
<dbReference type="CDD" id="cd00130">
    <property type="entry name" value="PAS"/>
    <property type="match status" value="2"/>
</dbReference>
<dbReference type="SMART" id="SM00448">
    <property type="entry name" value="REC"/>
    <property type="match status" value="1"/>
</dbReference>
<evidence type="ECO:0000256" key="5">
    <source>
        <dbReference type="ARBA" id="ARBA00022679"/>
    </source>
</evidence>
<dbReference type="PANTHER" id="PTHR43047:SF63">
    <property type="entry name" value="HISTIDINE KINASE"/>
    <property type="match status" value="1"/>
</dbReference>
<dbReference type="CDD" id="cd00082">
    <property type="entry name" value="HisKA"/>
    <property type="match status" value="1"/>
</dbReference>
<evidence type="ECO:0000313" key="16">
    <source>
        <dbReference type="Proteomes" id="UP000251075"/>
    </source>
</evidence>
<keyword evidence="6" id="KW-0547">Nucleotide-binding</keyword>
<dbReference type="InterPro" id="IPR001789">
    <property type="entry name" value="Sig_transdc_resp-reg_receiver"/>
</dbReference>
<dbReference type="Gene3D" id="3.30.450.20">
    <property type="entry name" value="PAS domain"/>
    <property type="match status" value="2"/>
</dbReference>
<dbReference type="SUPFAM" id="SSF55785">
    <property type="entry name" value="PYP-like sensor domain (PAS domain)"/>
    <property type="match status" value="2"/>
</dbReference>
<dbReference type="PANTHER" id="PTHR43047">
    <property type="entry name" value="TWO-COMPONENT HISTIDINE PROTEIN KINASE"/>
    <property type="match status" value="1"/>
</dbReference>
<dbReference type="PROSITE" id="PS50110">
    <property type="entry name" value="RESPONSE_REGULATORY"/>
    <property type="match status" value="1"/>
</dbReference>
<dbReference type="InterPro" id="IPR013656">
    <property type="entry name" value="PAS_4"/>
</dbReference>
<evidence type="ECO:0000256" key="11">
    <source>
        <dbReference type="PROSITE-ProRule" id="PRU00169"/>
    </source>
</evidence>
<dbReference type="Pfam" id="PF08448">
    <property type="entry name" value="PAS_4"/>
    <property type="match status" value="1"/>
</dbReference>
<evidence type="ECO:0000313" key="15">
    <source>
        <dbReference type="EMBL" id="RAU22067.1"/>
    </source>
</evidence>
<dbReference type="Gene3D" id="3.40.50.2300">
    <property type="match status" value="1"/>
</dbReference>
<comment type="catalytic activity">
    <reaction evidence="1">
        <text>ATP + protein L-histidine = ADP + protein N-phospho-L-histidine.</text>
        <dbReference type="EC" id="2.7.13.3"/>
    </reaction>
</comment>
<dbReference type="InterPro" id="IPR005467">
    <property type="entry name" value="His_kinase_dom"/>
</dbReference>
<organism evidence="15 16">
    <name type="scientific">Paramagnetospirillum kuznetsovii</name>
    <dbReference type="NCBI Taxonomy" id="2053833"/>
    <lineage>
        <taxon>Bacteria</taxon>
        <taxon>Pseudomonadati</taxon>
        <taxon>Pseudomonadota</taxon>
        <taxon>Alphaproteobacteria</taxon>
        <taxon>Rhodospirillales</taxon>
        <taxon>Magnetospirillaceae</taxon>
        <taxon>Paramagnetospirillum</taxon>
    </lineage>
</organism>
<dbReference type="Proteomes" id="UP000251075">
    <property type="component" value="Unassembled WGS sequence"/>
</dbReference>
<dbReference type="OrthoDB" id="8477115at2"/>
<dbReference type="FunFam" id="1.10.287.130:FF:000038">
    <property type="entry name" value="Sensory transduction histidine kinase"/>
    <property type="match status" value="1"/>
</dbReference>
<dbReference type="Gene3D" id="1.10.287.130">
    <property type="match status" value="1"/>
</dbReference>
<feature type="domain" description="PAS" evidence="14">
    <location>
        <begin position="200"/>
        <end position="253"/>
    </location>
</feature>
<evidence type="ECO:0000256" key="9">
    <source>
        <dbReference type="ARBA" id="ARBA00023012"/>
    </source>
</evidence>
<evidence type="ECO:0000256" key="3">
    <source>
        <dbReference type="ARBA" id="ARBA00012438"/>
    </source>
</evidence>
<sequence>MVDNSRVLIVEDSMTQAFRLEYLLTENGYQAAIAGNGQQALEMARLHKPDLVISDITMPIMGGFEFCAKAKADPLLHDIPIVLLTDLSNSDDIIHGLEARADGYITKPYEEGFLLRKIKTLLARSAAPRPAGRDDDDNAIEFIFDEERHTITASRKHILDMFVSTYEHSLAQKKILEEKQRELNEINAKLAASLDSLKMSEERFRSLVETVPDIVYRLDSDGRFSFLNSAIERLGYHRGELIGTHFKEIITPEQLPSVSWDTAVAKTGVAPGEAPPKLFDERRSGQRMTAGLEVRLKTKSGMVAEHGEIKPLAHSPMVVEISSSGLYGEGMEQQRNYVGTVGVIRDITDRRKAQDALQHEREFLEKLINTIPLPIFFVDANGAIQRANSALYRFFDVEAAAILGLRWHDILPPDAAERMAAGDGDQQEEMIYEVSLPHDDEERRVLITKVGFATPGQGANGHIGVLIDVTERARTETELRNAKRLADEATKAKSEFLATMSHELRTPLNAILGFSEMITMQAREDECSPRHRDYAASIYESGAHLLAIINDILDISAVEAGRLTLHFEDVDVESLVQSAERLIQVRAEKRNLRLDMDLTNAPTTIRTDARRLKQILINLLGNSVKFTAEGGWVTLRVGRTPEGGITFGVVDNGIGMDGDGISKAMTLFGQVDSRLARKYEGTGLGLPLSLHLAESLGGSMAVDSVLGQGTTITVTLPPSCVIR</sequence>
<dbReference type="InterPro" id="IPR004358">
    <property type="entry name" value="Sig_transdc_His_kin-like_C"/>
</dbReference>
<keyword evidence="9" id="KW-0902">Two-component regulatory system</keyword>
<keyword evidence="16" id="KW-1185">Reference proteome</keyword>
<dbReference type="Pfam" id="PF02518">
    <property type="entry name" value="HATPase_c"/>
    <property type="match status" value="1"/>
</dbReference>
<dbReference type="NCBIfam" id="TIGR00229">
    <property type="entry name" value="sensory_box"/>
    <property type="match status" value="2"/>
</dbReference>
<dbReference type="Pfam" id="PF00072">
    <property type="entry name" value="Response_reg"/>
    <property type="match status" value="1"/>
</dbReference>
<dbReference type="PROSITE" id="PS50112">
    <property type="entry name" value="PAS"/>
    <property type="match status" value="2"/>
</dbReference>
<dbReference type="InterPro" id="IPR013767">
    <property type="entry name" value="PAS_fold"/>
</dbReference>
<dbReference type="SUPFAM" id="SSF55874">
    <property type="entry name" value="ATPase domain of HSP90 chaperone/DNA topoisomerase II/histidine kinase"/>
    <property type="match status" value="1"/>
</dbReference>
<evidence type="ECO:0000259" key="13">
    <source>
        <dbReference type="PROSITE" id="PS50110"/>
    </source>
</evidence>
<dbReference type="Gene3D" id="3.30.565.10">
    <property type="entry name" value="Histidine kinase-like ATPase, C-terminal domain"/>
    <property type="match status" value="1"/>
</dbReference>
<dbReference type="EC" id="2.7.13.3" evidence="3"/>
<dbReference type="GO" id="GO:0009927">
    <property type="term" value="F:histidine phosphotransfer kinase activity"/>
    <property type="evidence" value="ECO:0007669"/>
    <property type="project" value="TreeGrafter"/>
</dbReference>
<dbReference type="AlphaFoldDB" id="A0A364NYS9"/>
<dbReference type="InterPro" id="IPR003594">
    <property type="entry name" value="HATPase_dom"/>
</dbReference>
<comment type="caution">
    <text evidence="15">The sequence shown here is derived from an EMBL/GenBank/DDBJ whole genome shotgun (WGS) entry which is preliminary data.</text>
</comment>
<keyword evidence="7" id="KW-0418">Kinase</keyword>
<dbReference type="InterPro" id="IPR011006">
    <property type="entry name" value="CheY-like_superfamily"/>
</dbReference>
<dbReference type="SUPFAM" id="SSF47384">
    <property type="entry name" value="Homodimeric domain of signal transducing histidine kinase"/>
    <property type="match status" value="1"/>
</dbReference>
<comment type="subcellular location">
    <subcellularLocation>
        <location evidence="2">Membrane</location>
    </subcellularLocation>
</comment>
<dbReference type="SMART" id="SM00091">
    <property type="entry name" value="PAS"/>
    <property type="match status" value="2"/>
</dbReference>